<dbReference type="InterPro" id="IPR009057">
    <property type="entry name" value="Homeodomain-like_sf"/>
</dbReference>
<feature type="domain" description="HTH tetR-type" evidence="5">
    <location>
        <begin position="19"/>
        <end position="79"/>
    </location>
</feature>
<keyword evidence="7" id="KW-1185">Reference proteome</keyword>
<feature type="DNA-binding region" description="H-T-H motif" evidence="4">
    <location>
        <begin position="42"/>
        <end position="61"/>
    </location>
</feature>
<evidence type="ECO:0000256" key="3">
    <source>
        <dbReference type="ARBA" id="ARBA00023163"/>
    </source>
</evidence>
<evidence type="ECO:0000259" key="5">
    <source>
        <dbReference type="PROSITE" id="PS50977"/>
    </source>
</evidence>
<dbReference type="GO" id="GO:0003677">
    <property type="term" value="F:DNA binding"/>
    <property type="evidence" value="ECO:0007669"/>
    <property type="project" value="UniProtKB-UniRule"/>
</dbReference>
<proteinExistence type="predicted"/>
<dbReference type="RefSeq" id="WP_200589421.1">
    <property type="nucleotide sequence ID" value="NZ_JAEPBG010000001.1"/>
</dbReference>
<dbReference type="Pfam" id="PF16925">
    <property type="entry name" value="TetR_C_13"/>
    <property type="match status" value="1"/>
</dbReference>
<sequence>MAQNHFQLSVDITMGRPREFSHEEVVDSAVEAFWSNGYEALSTADLASAMGVAKSSLYNAFKSKQDVLLYALARYANMHSAAVRRLVDESDTVGALRQLLLNVAQCNDDGRGCLLVNTAAELGAKSVDVQTELKSGFMAMQKAFAAIIKSGVQAGTINFSCDADAVALTLVTGIAGMRVLAKGGYSAAELAPFIDLLVQQLTA</sequence>
<keyword evidence="1" id="KW-0805">Transcription regulation</keyword>
<dbReference type="Proteomes" id="UP000622890">
    <property type="component" value="Unassembled WGS sequence"/>
</dbReference>
<dbReference type="SUPFAM" id="SSF46689">
    <property type="entry name" value="Homeodomain-like"/>
    <property type="match status" value="1"/>
</dbReference>
<evidence type="ECO:0000313" key="6">
    <source>
        <dbReference type="EMBL" id="MBK4733005.1"/>
    </source>
</evidence>
<organism evidence="6 7">
    <name type="scientific">Noviherbaspirillum pedocola</name>
    <dbReference type="NCBI Taxonomy" id="2801341"/>
    <lineage>
        <taxon>Bacteria</taxon>
        <taxon>Pseudomonadati</taxon>
        <taxon>Pseudomonadota</taxon>
        <taxon>Betaproteobacteria</taxon>
        <taxon>Burkholderiales</taxon>
        <taxon>Oxalobacteraceae</taxon>
        <taxon>Noviherbaspirillum</taxon>
    </lineage>
</organism>
<dbReference type="InterPro" id="IPR001647">
    <property type="entry name" value="HTH_TetR"/>
</dbReference>
<dbReference type="SUPFAM" id="SSF48498">
    <property type="entry name" value="Tetracyclin repressor-like, C-terminal domain"/>
    <property type="match status" value="1"/>
</dbReference>
<dbReference type="Gene3D" id="1.10.10.60">
    <property type="entry name" value="Homeodomain-like"/>
    <property type="match status" value="1"/>
</dbReference>
<name>A0A934SM47_9BURK</name>
<evidence type="ECO:0000313" key="7">
    <source>
        <dbReference type="Proteomes" id="UP000622890"/>
    </source>
</evidence>
<evidence type="ECO:0000256" key="1">
    <source>
        <dbReference type="ARBA" id="ARBA00023015"/>
    </source>
</evidence>
<protein>
    <submittedName>
        <fullName evidence="6">TetR/AcrR family transcriptional regulator</fullName>
    </submittedName>
</protein>
<dbReference type="PANTHER" id="PTHR47506">
    <property type="entry name" value="TRANSCRIPTIONAL REGULATORY PROTEIN"/>
    <property type="match status" value="1"/>
</dbReference>
<dbReference type="EMBL" id="JAEPBG010000001">
    <property type="protein sequence ID" value="MBK4733005.1"/>
    <property type="molecule type" value="Genomic_DNA"/>
</dbReference>
<dbReference type="InterPro" id="IPR011075">
    <property type="entry name" value="TetR_C"/>
</dbReference>
<dbReference type="Pfam" id="PF00440">
    <property type="entry name" value="TetR_N"/>
    <property type="match status" value="1"/>
</dbReference>
<dbReference type="Gene3D" id="1.10.357.10">
    <property type="entry name" value="Tetracycline Repressor, domain 2"/>
    <property type="match status" value="1"/>
</dbReference>
<dbReference type="PANTHER" id="PTHR47506:SF10">
    <property type="entry name" value="TRANSCRIPTIONAL REGULATORY PROTEIN"/>
    <property type="match status" value="1"/>
</dbReference>
<evidence type="ECO:0000256" key="2">
    <source>
        <dbReference type="ARBA" id="ARBA00023125"/>
    </source>
</evidence>
<dbReference type="InterPro" id="IPR036271">
    <property type="entry name" value="Tet_transcr_reg_TetR-rel_C_sf"/>
</dbReference>
<dbReference type="PRINTS" id="PR00455">
    <property type="entry name" value="HTHTETR"/>
</dbReference>
<accession>A0A934SM47</accession>
<comment type="caution">
    <text evidence="6">The sequence shown here is derived from an EMBL/GenBank/DDBJ whole genome shotgun (WGS) entry which is preliminary data.</text>
</comment>
<dbReference type="AlphaFoldDB" id="A0A934SM47"/>
<evidence type="ECO:0000256" key="4">
    <source>
        <dbReference type="PROSITE-ProRule" id="PRU00335"/>
    </source>
</evidence>
<gene>
    <name evidence="6" type="ORF">JJB74_00040</name>
</gene>
<keyword evidence="2 4" id="KW-0238">DNA-binding</keyword>
<reference evidence="6" key="1">
    <citation type="submission" date="2021-01" db="EMBL/GenBank/DDBJ databases">
        <title>Genome sequence of strain Noviherbaspirillum sp. DKR-6.</title>
        <authorList>
            <person name="Chaudhary D.K."/>
        </authorList>
    </citation>
    <scope>NUCLEOTIDE SEQUENCE</scope>
    <source>
        <strain evidence="6">DKR-6</strain>
    </source>
</reference>
<keyword evidence="3" id="KW-0804">Transcription</keyword>
<dbReference type="PROSITE" id="PS50977">
    <property type="entry name" value="HTH_TETR_2"/>
    <property type="match status" value="1"/>
</dbReference>